<dbReference type="InterPro" id="IPR010093">
    <property type="entry name" value="SinI_DNA-bd"/>
</dbReference>
<dbReference type="Proteomes" id="UP000597444">
    <property type="component" value="Unassembled WGS sequence"/>
</dbReference>
<organism evidence="2 3">
    <name type="scientific">Reticulibacter mediterranei</name>
    <dbReference type="NCBI Taxonomy" id="2778369"/>
    <lineage>
        <taxon>Bacteria</taxon>
        <taxon>Bacillati</taxon>
        <taxon>Chloroflexota</taxon>
        <taxon>Ktedonobacteria</taxon>
        <taxon>Ktedonobacterales</taxon>
        <taxon>Reticulibacteraceae</taxon>
        <taxon>Reticulibacter</taxon>
    </lineage>
</organism>
<dbReference type="SUPFAM" id="SSF46955">
    <property type="entry name" value="Putative DNA-binding domain"/>
    <property type="match status" value="1"/>
</dbReference>
<dbReference type="GO" id="GO:0003677">
    <property type="term" value="F:DNA binding"/>
    <property type="evidence" value="ECO:0007669"/>
    <property type="project" value="InterPro"/>
</dbReference>
<dbReference type="NCBIfam" id="TIGR01764">
    <property type="entry name" value="excise"/>
    <property type="match status" value="1"/>
</dbReference>
<dbReference type="RefSeq" id="WP_220206902.1">
    <property type="nucleotide sequence ID" value="NZ_BNJK01000001.1"/>
</dbReference>
<dbReference type="AlphaFoldDB" id="A0A8J3N2M3"/>
<accession>A0A8J3N2M3</accession>
<evidence type="ECO:0000313" key="2">
    <source>
        <dbReference type="EMBL" id="GHO96264.1"/>
    </source>
</evidence>
<dbReference type="EMBL" id="BNJK01000001">
    <property type="protein sequence ID" value="GHO96264.1"/>
    <property type="molecule type" value="Genomic_DNA"/>
</dbReference>
<gene>
    <name evidence="2" type="ORF">KSF_063120</name>
</gene>
<evidence type="ECO:0000313" key="3">
    <source>
        <dbReference type="Proteomes" id="UP000597444"/>
    </source>
</evidence>
<dbReference type="InterPro" id="IPR041657">
    <property type="entry name" value="HTH_17"/>
</dbReference>
<comment type="caution">
    <text evidence="2">The sequence shown here is derived from an EMBL/GenBank/DDBJ whole genome shotgun (WGS) entry which is preliminary data.</text>
</comment>
<keyword evidence="3" id="KW-1185">Reference proteome</keyword>
<sequence length="180" mass="20527">MRESLDLPNIAEYVTIKEAAKMLGVSDKRVYAYIEEGRLPAVRAAHVIMISVEDVKKFKPKISGRPRKNTPAWRASPVDNRLLTNSILVRLHGESQKQLEQRLEEIRQSGEQIFPGTVARYIIQDKTHAGEIEILLIWRSVSRPDKPTREKALAEFLRSLSDIVDLNTARYSEGQVLLHT</sequence>
<feature type="domain" description="Helix-turn-helix" evidence="1">
    <location>
        <begin position="13"/>
        <end position="58"/>
    </location>
</feature>
<protein>
    <recommendedName>
        <fullName evidence="1">Helix-turn-helix domain-containing protein</fullName>
    </recommendedName>
</protein>
<dbReference type="InterPro" id="IPR009061">
    <property type="entry name" value="DNA-bd_dom_put_sf"/>
</dbReference>
<name>A0A8J3N2M3_9CHLR</name>
<reference evidence="2" key="1">
    <citation type="submission" date="2020-10" db="EMBL/GenBank/DDBJ databases">
        <title>Taxonomic study of unclassified bacteria belonging to the class Ktedonobacteria.</title>
        <authorList>
            <person name="Yabe S."/>
            <person name="Wang C.M."/>
            <person name="Zheng Y."/>
            <person name="Sakai Y."/>
            <person name="Cavaletti L."/>
            <person name="Monciardini P."/>
            <person name="Donadio S."/>
        </authorList>
    </citation>
    <scope>NUCLEOTIDE SEQUENCE</scope>
    <source>
        <strain evidence="2">ID150040</strain>
    </source>
</reference>
<dbReference type="Pfam" id="PF12728">
    <property type="entry name" value="HTH_17"/>
    <property type="match status" value="1"/>
</dbReference>
<evidence type="ECO:0000259" key="1">
    <source>
        <dbReference type="Pfam" id="PF12728"/>
    </source>
</evidence>
<proteinExistence type="predicted"/>